<organism evidence="4 5">
    <name type="scientific">Asticcacaulis biprosthecium C19</name>
    <dbReference type="NCBI Taxonomy" id="715226"/>
    <lineage>
        <taxon>Bacteria</taxon>
        <taxon>Pseudomonadati</taxon>
        <taxon>Pseudomonadota</taxon>
        <taxon>Alphaproteobacteria</taxon>
        <taxon>Caulobacterales</taxon>
        <taxon>Caulobacteraceae</taxon>
        <taxon>Asticcacaulis</taxon>
    </lineage>
</organism>
<dbReference type="InterPro" id="IPR002833">
    <property type="entry name" value="PTH2"/>
</dbReference>
<dbReference type="RefSeq" id="WP_006271349.1">
    <property type="nucleotide sequence ID" value="NZ_GL883077.1"/>
</dbReference>
<dbReference type="Proteomes" id="UP000006512">
    <property type="component" value="Unassembled WGS sequence"/>
</dbReference>
<dbReference type="AlphaFoldDB" id="F4QKV2"/>
<evidence type="ECO:0000256" key="1">
    <source>
        <dbReference type="ARBA" id="ARBA00013260"/>
    </source>
</evidence>
<proteinExistence type="predicted"/>
<dbReference type="GO" id="GO:0004045">
    <property type="term" value="F:peptidyl-tRNA hydrolase activity"/>
    <property type="evidence" value="ECO:0007669"/>
    <property type="project" value="UniProtKB-EC"/>
</dbReference>
<keyword evidence="2 4" id="KW-0378">Hydrolase</keyword>
<evidence type="ECO:0000313" key="4">
    <source>
        <dbReference type="EMBL" id="EGF92175.1"/>
    </source>
</evidence>
<dbReference type="Pfam" id="PF01981">
    <property type="entry name" value="PTH2"/>
    <property type="match status" value="1"/>
</dbReference>
<evidence type="ECO:0000256" key="3">
    <source>
        <dbReference type="ARBA" id="ARBA00048707"/>
    </source>
</evidence>
<dbReference type="EMBL" id="GL883077">
    <property type="protein sequence ID" value="EGF92175.1"/>
    <property type="molecule type" value="Genomic_DNA"/>
</dbReference>
<evidence type="ECO:0000256" key="2">
    <source>
        <dbReference type="ARBA" id="ARBA00022801"/>
    </source>
</evidence>
<dbReference type="SUPFAM" id="SSF102462">
    <property type="entry name" value="Peptidyl-tRNA hydrolase II"/>
    <property type="match status" value="1"/>
</dbReference>
<comment type="catalytic activity">
    <reaction evidence="3">
        <text>an N-acyl-L-alpha-aminoacyl-tRNA + H2O = an N-acyl-L-amino acid + a tRNA + H(+)</text>
        <dbReference type="Rhea" id="RHEA:54448"/>
        <dbReference type="Rhea" id="RHEA-COMP:10123"/>
        <dbReference type="Rhea" id="RHEA-COMP:13883"/>
        <dbReference type="ChEBI" id="CHEBI:15377"/>
        <dbReference type="ChEBI" id="CHEBI:15378"/>
        <dbReference type="ChEBI" id="CHEBI:59874"/>
        <dbReference type="ChEBI" id="CHEBI:78442"/>
        <dbReference type="ChEBI" id="CHEBI:138191"/>
        <dbReference type="EC" id="3.1.1.29"/>
    </reaction>
</comment>
<gene>
    <name evidence="4" type="ORF">ABI_06080</name>
</gene>
<accession>F4QKV2</accession>
<keyword evidence="5" id="KW-1185">Reference proteome</keyword>
<dbReference type="Gene3D" id="3.40.1490.10">
    <property type="entry name" value="Bit1"/>
    <property type="match status" value="1"/>
</dbReference>
<dbReference type="InterPro" id="IPR023476">
    <property type="entry name" value="Pep_tRNA_hydro_II_dom_sf"/>
</dbReference>
<dbReference type="STRING" id="715226.ABI_06080"/>
<protein>
    <recommendedName>
        <fullName evidence="1">peptidyl-tRNA hydrolase</fullName>
        <ecNumber evidence="1">3.1.1.29</ecNumber>
    </recommendedName>
</protein>
<evidence type="ECO:0000313" key="5">
    <source>
        <dbReference type="Proteomes" id="UP000006512"/>
    </source>
</evidence>
<reference evidence="5" key="1">
    <citation type="submission" date="2011-03" db="EMBL/GenBank/DDBJ databases">
        <title>Draft genome sequence of Brevundimonas diminuta.</title>
        <authorList>
            <person name="Brown P.J.B."/>
            <person name="Buechlein A."/>
            <person name="Hemmerich C."/>
            <person name="Brun Y.V."/>
        </authorList>
    </citation>
    <scope>NUCLEOTIDE SEQUENCE [LARGE SCALE GENOMIC DNA]</scope>
    <source>
        <strain evidence="5">C19</strain>
    </source>
</reference>
<dbReference type="HOGENOM" id="CLU_1923236_0_0_5"/>
<sequence>MTETAALKMYAVFSPAAVKAMKGNRGKLAAQAGHAYLHAWWDAHTRHPELAAAYRKGPRAFKIALMPKDEDGTDEAWFDRLLEAYRDKTGVTKVIDAGFTVFEGPTLTCIGIGPISAEDREEVLAGLRPLI</sequence>
<dbReference type="EC" id="3.1.1.29" evidence="1"/>
<name>F4QKV2_9CAUL</name>